<dbReference type="PANTHER" id="PTHR23101">
    <property type="entry name" value="RAB GDP/GTP EXCHANGE FACTOR"/>
    <property type="match status" value="1"/>
</dbReference>
<dbReference type="Gene3D" id="1.20.1050.80">
    <property type="entry name" value="VPS9 domain"/>
    <property type="match status" value="1"/>
</dbReference>
<feature type="compositionally biased region" description="Basic residues" evidence="1">
    <location>
        <begin position="83"/>
        <end position="92"/>
    </location>
</feature>
<reference evidence="3 4" key="1">
    <citation type="journal article" date="2011" name="Genome Res.">
        <title>Phylogeny-wide analysis of social amoeba genomes highlights ancient origins for complex intercellular communication.</title>
        <authorList>
            <person name="Heidel A.J."/>
            <person name="Lawal H.M."/>
            <person name="Felder M."/>
            <person name="Schilde C."/>
            <person name="Helps N.R."/>
            <person name="Tunggal B."/>
            <person name="Rivero F."/>
            <person name="John U."/>
            <person name="Schleicher M."/>
            <person name="Eichinger L."/>
            <person name="Platzer M."/>
            <person name="Noegel A.A."/>
            <person name="Schaap P."/>
            <person name="Gloeckner G."/>
        </authorList>
    </citation>
    <scope>NUCLEOTIDE SEQUENCE [LARGE SCALE GENOMIC DNA]</scope>
    <source>
        <strain evidence="4">ATCC 26659 / Pp 5 / PN500</strain>
    </source>
</reference>
<dbReference type="GO" id="GO:0031267">
    <property type="term" value="F:small GTPase binding"/>
    <property type="evidence" value="ECO:0007669"/>
    <property type="project" value="TreeGrafter"/>
</dbReference>
<dbReference type="Proteomes" id="UP000001396">
    <property type="component" value="Unassembled WGS sequence"/>
</dbReference>
<sequence>MYINLRLAIKSCRKSTVVWRCVVPPTRSATDSTLPWSIRSDCSVTRPPSRWPTPPTTSPPPPTTPPITAASHDRSHSTVPIPHRFRRRRPLHLPHSSTSTTSTTTPTQTVAEDNNRNELLNSSARSIYNYINYERKLNNINQDMFLSADDFLPVSSNCCFIYIYVVVNSGVKDLEFINQYLWQLCDPDRLGGEGGYYLTVFSSTLSLLRSLNMENIERATMIDDLILPIKSLSGGGFSSSSSSPPSSPSSSSSSPSPLNSSTSNGWNSASISRRERAQSLSLGGKSNSLTSFPTSPSSSSTTSTSTTNQ</sequence>
<dbReference type="GeneID" id="31359124"/>
<gene>
    <name evidence="3" type="ORF">PPL_03637</name>
</gene>
<dbReference type="AlphaFoldDB" id="D3B5C2"/>
<feature type="compositionally biased region" description="Pro residues" evidence="1">
    <location>
        <begin position="49"/>
        <end position="65"/>
    </location>
</feature>
<feature type="domain" description="VPS9" evidence="2">
    <location>
        <begin position="70"/>
        <end position="217"/>
    </location>
</feature>
<dbReference type="InterPro" id="IPR003123">
    <property type="entry name" value="VPS9"/>
</dbReference>
<dbReference type="STRING" id="670386.D3B5C2"/>
<evidence type="ECO:0000256" key="1">
    <source>
        <dbReference type="SAM" id="MobiDB-lite"/>
    </source>
</evidence>
<dbReference type="GO" id="GO:0005829">
    <property type="term" value="C:cytosol"/>
    <property type="evidence" value="ECO:0007669"/>
    <property type="project" value="TreeGrafter"/>
</dbReference>
<organism evidence="3 4">
    <name type="scientific">Heterostelium pallidum (strain ATCC 26659 / Pp 5 / PN500)</name>
    <name type="common">Cellular slime mold</name>
    <name type="synonym">Polysphondylium pallidum</name>
    <dbReference type="NCBI Taxonomy" id="670386"/>
    <lineage>
        <taxon>Eukaryota</taxon>
        <taxon>Amoebozoa</taxon>
        <taxon>Evosea</taxon>
        <taxon>Eumycetozoa</taxon>
        <taxon>Dictyostelia</taxon>
        <taxon>Acytosteliales</taxon>
        <taxon>Acytosteliaceae</taxon>
        <taxon>Heterostelium</taxon>
    </lineage>
</organism>
<comment type="caution">
    <text evidence="3">The sequence shown here is derived from an EMBL/GenBank/DDBJ whole genome shotgun (WGS) entry which is preliminary data.</text>
</comment>
<proteinExistence type="predicted"/>
<evidence type="ECO:0000259" key="2">
    <source>
        <dbReference type="PROSITE" id="PS51205"/>
    </source>
</evidence>
<feature type="compositionally biased region" description="Low complexity" evidence="1">
    <location>
        <begin position="238"/>
        <end position="265"/>
    </location>
</feature>
<protein>
    <submittedName>
        <fullName evidence="3">Vacuolar sorting protein 9 domain-containing protein</fullName>
    </submittedName>
</protein>
<feature type="compositionally biased region" description="Polar residues" evidence="1">
    <location>
        <begin position="27"/>
        <end position="43"/>
    </location>
</feature>
<name>D3B5C2_HETP5</name>
<evidence type="ECO:0000313" key="4">
    <source>
        <dbReference type="Proteomes" id="UP000001396"/>
    </source>
</evidence>
<dbReference type="PROSITE" id="PS51205">
    <property type="entry name" value="VPS9"/>
    <property type="match status" value="1"/>
</dbReference>
<dbReference type="EMBL" id="ADBJ01000015">
    <property type="protein sequence ID" value="EFA83487.1"/>
    <property type="molecule type" value="Genomic_DNA"/>
</dbReference>
<dbReference type="GO" id="GO:0005085">
    <property type="term" value="F:guanyl-nucleotide exchange factor activity"/>
    <property type="evidence" value="ECO:0007669"/>
    <property type="project" value="InterPro"/>
</dbReference>
<dbReference type="GO" id="GO:0016192">
    <property type="term" value="P:vesicle-mediated transport"/>
    <property type="evidence" value="ECO:0007669"/>
    <property type="project" value="InterPro"/>
</dbReference>
<dbReference type="InterPro" id="IPR045046">
    <property type="entry name" value="Vps9-like"/>
</dbReference>
<dbReference type="InterPro" id="IPR037191">
    <property type="entry name" value="VPS9_dom_sf"/>
</dbReference>
<dbReference type="InParanoid" id="D3B5C2"/>
<dbReference type="SUPFAM" id="SSF109993">
    <property type="entry name" value="VPS9 domain"/>
    <property type="match status" value="1"/>
</dbReference>
<dbReference type="GO" id="GO:0030139">
    <property type="term" value="C:endocytic vesicle"/>
    <property type="evidence" value="ECO:0007669"/>
    <property type="project" value="TreeGrafter"/>
</dbReference>
<feature type="compositionally biased region" description="Low complexity" evidence="1">
    <location>
        <begin position="93"/>
        <end position="109"/>
    </location>
</feature>
<dbReference type="PANTHER" id="PTHR23101:SF104">
    <property type="entry name" value="PROTEIN SPRINT"/>
    <property type="match status" value="1"/>
</dbReference>
<feature type="region of interest" description="Disordered" evidence="1">
    <location>
        <begin position="27"/>
        <end position="115"/>
    </location>
</feature>
<feature type="region of interest" description="Disordered" evidence="1">
    <location>
        <begin position="238"/>
        <end position="309"/>
    </location>
</feature>
<dbReference type="Pfam" id="PF02204">
    <property type="entry name" value="VPS9"/>
    <property type="match status" value="1"/>
</dbReference>
<dbReference type="RefSeq" id="XP_020435604.1">
    <property type="nucleotide sequence ID" value="XM_020574562.1"/>
</dbReference>
<evidence type="ECO:0000313" key="3">
    <source>
        <dbReference type="EMBL" id="EFA83487.1"/>
    </source>
</evidence>
<feature type="compositionally biased region" description="Low complexity" evidence="1">
    <location>
        <begin position="286"/>
        <end position="309"/>
    </location>
</feature>
<accession>D3B5C2</accession>
<keyword evidence="4" id="KW-1185">Reference proteome</keyword>